<name>A0A820JYJ8_9BILA</name>
<organism evidence="1 2">
    <name type="scientific">Rotaria sordida</name>
    <dbReference type="NCBI Taxonomy" id="392033"/>
    <lineage>
        <taxon>Eukaryota</taxon>
        <taxon>Metazoa</taxon>
        <taxon>Spiralia</taxon>
        <taxon>Gnathifera</taxon>
        <taxon>Rotifera</taxon>
        <taxon>Eurotatoria</taxon>
        <taxon>Bdelloidea</taxon>
        <taxon>Philodinida</taxon>
        <taxon>Philodinidae</taxon>
        <taxon>Rotaria</taxon>
    </lineage>
</organism>
<evidence type="ECO:0000313" key="1">
    <source>
        <dbReference type="EMBL" id="CAF4334033.1"/>
    </source>
</evidence>
<gene>
    <name evidence="1" type="ORF">JBS370_LOCUS41404</name>
</gene>
<dbReference type="EMBL" id="CAJOBD010045409">
    <property type="protein sequence ID" value="CAF4334033.1"/>
    <property type="molecule type" value="Genomic_DNA"/>
</dbReference>
<dbReference type="AlphaFoldDB" id="A0A820JYJ8"/>
<feature type="non-terminal residue" evidence="1">
    <location>
        <position position="181"/>
    </location>
</feature>
<accession>A0A820JYJ8</accession>
<protein>
    <recommendedName>
        <fullName evidence="3">Reverse transcriptase RNase H-like domain-containing protein</fullName>
    </recommendedName>
</protein>
<evidence type="ECO:0000313" key="2">
    <source>
        <dbReference type="Proteomes" id="UP000663836"/>
    </source>
</evidence>
<evidence type="ECO:0008006" key="3">
    <source>
        <dbReference type="Google" id="ProtNLM"/>
    </source>
</evidence>
<dbReference type="Proteomes" id="UP000663836">
    <property type="component" value="Unassembled WGS sequence"/>
</dbReference>
<reference evidence="1" key="1">
    <citation type="submission" date="2021-02" db="EMBL/GenBank/DDBJ databases">
        <authorList>
            <person name="Nowell W R."/>
        </authorList>
    </citation>
    <scope>NUCLEOTIDE SEQUENCE</scope>
</reference>
<proteinExistence type="predicted"/>
<sequence length="181" mass="21032">MMNSTVKNRRVDRISILLQEFNIEKIIHIKGQHNCLADYLSRHPIPREEEIFDEDYGIAKRDTREPTVIGRVPDEIPPLAGAIVTRSKAKQLQLQQDQNSTTIPIDRNKITLPPIEEETDQMKEDPSQIIAKNILDMERLKIEQGKDSDIQHKIAEVMKNPIKSTYEFKDGLLYKLMIMRE</sequence>
<comment type="caution">
    <text evidence="1">The sequence shown here is derived from an EMBL/GenBank/DDBJ whole genome shotgun (WGS) entry which is preliminary data.</text>
</comment>